<dbReference type="Proteomes" id="UP001634394">
    <property type="component" value="Unassembled WGS sequence"/>
</dbReference>
<dbReference type="AlphaFoldDB" id="A0ABD3XKD4"/>
<proteinExistence type="predicted"/>
<sequence length="307" mass="33946">MLKKKRALQTTSLLAMIAHIYSAVLSDNITYSCNPGGSVTVSNPDSHIYKYALANNSETECFTFVSSDKRTFLITGCVTDMDIRLVLSSSHLTLQEIIAGESVTYIIRCNQIRNDGVERNMRDESFVTVVAKALRQMDVTPSMIVVSRLLDPVTGLPKPSALIGEELSWEIEGPSGYIVMPENCVAFSGRVPGGITSKNITEYGCTMDIDLVTDFKALPPKQNLLTARLFAFRFIDSPFVTIVCKVRGCPPSSTSCVFNCPSGKRKRFDREVEPKEEFVNTLLLEETVSIYLQILFPQTASGTAKRN</sequence>
<comment type="caution">
    <text evidence="3">The sequence shown here is derived from an EMBL/GenBank/DDBJ whole genome shotgun (WGS) entry which is preliminary data.</text>
</comment>
<dbReference type="InterPro" id="IPR042235">
    <property type="entry name" value="ZP-C_dom"/>
</dbReference>
<evidence type="ECO:0000259" key="2">
    <source>
        <dbReference type="PROSITE" id="PS51034"/>
    </source>
</evidence>
<dbReference type="Gene3D" id="2.60.40.4100">
    <property type="entry name" value="Zona pellucida, ZP-C domain"/>
    <property type="match status" value="1"/>
</dbReference>
<feature type="domain" description="ZP" evidence="2">
    <location>
        <begin position="1"/>
        <end position="267"/>
    </location>
</feature>
<gene>
    <name evidence="3" type="ORF">ACJMK2_026697</name>
</gene>
<dbReference type="SMART" id="SM00241">
    <property type="entry name" value="ZP"/>
    <property type="match status" value="1"/>
</dbReference>
<evidence type="ECO:0000313" key="4">
    <source>
        <dbReference type="Proteomes" id="UP001634394"/>
    </source>
</evidence>
<evidence type="ECO:0000256" key="1">
    <source>
        <dbReference type="SAM" id="SignalP"/>
    </source>
</evidence>
<dbReference type="EMBL" id="JBJQND010000002">
    <property type="protein sequence ID" value="KAL3886719.1"/>
    <property type="molecule type" value="Genomic_DNA"/>
</dbReference>
<feature type="signal peptide" evidence="1">
    <location>
        <begin position="1"/>
        <end position="26"/>
    </location>
</feature>
<evidence type="ECO:0000313" key="3">
    <source>
        <dbReference type="EMBL" id="KAL3886719.1"/>
    </source>
</evidence>
<dbReference type="InterPro" id="IPR001507">
    <property type="entry name" value="ZP_dom"/>
</dbReference>
<organism evidence="3 4">
    <name type="scientific">Sinanodonta woodiana</name>
    <name type="common">Chinese pond mussel</name>
    <name type="synonym">Anodonta woodiana</name>
    <dbReference type="NCBI Taxonomy" id="1069815"/>
    <lineage>
        <taxon>Eukaryota</taxon>
        <taxon>Metazoa</taxon>
        <taxon>Spiralia</taxon>
        <taxon>Lophotrochozoa</taxon>
        <taxon>Mollusca</taxon>
        <taxon>Bivalvia</taxon>
        <taxon>Autobranchia</taxon>
        <taxon>Heteroconchia</taxon>
        <taxon>Palaeoheterodonta</taxon>
        <taxon>Unionida</taxon>
        <taxon>Unionoidea</taxon>
        <taxon>Unionidae</taxon>
        <taxon>Unioninae</taxon>
        <taxon>Sinanodonta</taxon>
    </lineage>
</organism>
<feature type="chain" id="PRO_5044866890" description="ZP domain-containing protein" evidence="1">
    <location>
        <begin position="27"/>
        <end position="307"/>
    </location>
</feature>
<accession>A0ABD3XKD4</accession>
<name>A0ABD3XKD4_SINWO</name>
<keyword evidence="4" id="KW-1185">Reference proteome</keyword>
<keyword evidence="1" id="KW-0732">Signal</keyword>
<dbReference type="PROSITE" id="PS51034">
    <property type="entry name" value="ZP_2"/>
    <property type="match status" value="1"/>
</dbReference>
<protein>
    <recommendedName>
        <fullName evidence="2">ZP domain-containing protein</fullName>
    </recommendedName>
</protein>
<reference evidence="3 4" key="1">
    <citation type="submission" date="2024-11" db="EMBL/GenBank/DDBJ databases">
        <title>Chromosome-level genome assembly of the freshwater bivalve Anodonta woodiana.</title>
        <authorList>
            <person name="Chen X."/>
        </authorList>
    </citation>
    <scope>NUCLEOTIDE SEQUENCE [LARGE SCALE GENOMIC DNA]</scope>
    <source>
        <strain evidence="3">MN2024</strain>
        <tissue evidence="3">Gills</tissue>
    </source>
</reference>